<organism evidence="2">
    <name type="scientific">Marivirga arenosa</name>
    <dbReference type="NCBI Taxonomy" id="3059076"/>
    <lineage>
        <taxon>Bacteria</taxon>
        <taxon>Pseudomonadati</taxon>
        <taxon>Bacteroidota</taxon>
        <taxon>Cytophagia</taxon>
        <taxon>Cytophagales</taxon>
        <taxon>Marivirgaceae</taxon>
        <taxon>Marivirga</taxon>
    </lineage>
</organism>
<reference evidence="2" key="1">
    <citation type="submission" date="2023-08" db="EMBL/GenBank/DDBJ databases">
        <title>Comparative genomics and taxonomic characterization of three novel marine species of genus Marivirga.</title>
        <authorList>
            <person name="Muhammad N."/>
            <person name="Kim S.-G."/>
        </authorList>
    </citation>
    <scope>NUCLEOTIDE SEQUENCE</scope>
    <source>
        <strain evidence="2">BKB1-2</strain>
    </source>
</reference>
<proteinExistence type="predicted"/>
<dbReference type="RefSeq" id="WP_302128501.1">
    <property type="nucleotide sequence ID" value="NZ_CP129968.2"/>
</dbReference>
<protein>
    <recommendedName>
        <fullName evidence="1">PH domain-containing protein</fullName>
    </recommendedName>
</protein>
<evidence type="ECO:0000259" key="1">
    <source>
        <dbReference type="Pfam" id="PF26566"/>
    </source>
</evidence>
<sequence>MLPILCILAIPLAHYRNGWNWEKAVEYAVPVTISSFLVLGVIPNLIMHLTHYFSNRNLSILIDCEEKKITIQKDLRFTYKLNELTIILNTPIYHKNKVDNRNRWETPWSNYSFFTLITPDNKEFNISSIVLSHSELPIEPTEIKYSLWPTIKPWYVNRQIEIDRNQEIYREQINNWKQKFSDLTSEELKSKLGRPKDYDELPKIAMEELLKEKVTNICLLLLAK</sequence>
<feature type="domain" description="PH" evidence="1">
    <location>
        <begin position="8"/>
        <end position="136"/>
    </location>
</feature>
<name>A0AA49GFL3_9BACT</name>
<accession>A0AA49GFL3</accession>
<dbReference type="AlphaFoldDB" id="A0AA49GFL3"/>
<gene>
    <name evidence="2" type="ORF">QYS47_13590</name>
</gene>
<dbReference type="KEGG" id="marp:QYS47_13590"/>
<dbReference type="Pfam" id="PF26566">
    <property type="entry name" value="PH_40"/>
    <property type="match status" value="1"/>
</dbReference>
<dbReference type="InterPro" id="IPR058916">
    <property type="entry name" value="PH_40"/>
</dbReference>
<evidence type="ECO:0000313" key="2">
    <source>
        <dbReference type="EMBL" id="WKK82936.1"/>
    </source>
</evidence>
<dbReference type="EMBL" id="CP129968">
    <property type="protein sequence ID" value="WKK82936.1"/>
    <property type="molecule type" value="Genomic_DNA"/>
</dbReference>
<dbReference type="Proteomes" id="UP001232019">
    <property type="component" value="Chromosome"/>
</dbReference>